<keyword evidence="3" id="KW-1185">Reference proteome</keyword>
<dbReference type="InterPro" id="IPR010982">
    <property type="entry name" value="Lambda_DNA-bd_dom_sf"/>
</dbReference>
<proteinExistence type="predicted"/>
<feature type="domain" description="HTH cro/C1-type" evidence="1">
    <location>
        <begin position="24"/>
        <end position="55"/>
    </location>
</feature>
<reference evidence="2 3" key="1">
    <citation type="submission" date="2017-04" db="EMBL/GenBank/DDBJ databases">
        <title>Unexpected and diverse lifestyles within the genus Limnohabitans.</title>
        <authorList>
            <person name="Kasalicky V."/>
            <person name="Mehrshad M."/>
            <person name="Andrei S.-A."/>
            <person name="Salcher M."/>
            <person name="Kratochvilova H."/>
            <person name="Simek K."/>
            <person name="Ghai R."/>
        </authorList>
    </citation>
    <scope>NUCLEOTIDE SEQUENCE [LARGE SCALE GENOMIC DNA]</scope>
    <source>
        <strain evidence="2 3">MWH-C5</strain>
    </source>
</reference>
<accession>A0A315G1P3</accession>
<dbReference type="RefSeq" id="WP_108402196.1">
    <property type="nucleotide sequence ID" value="NZ_NESP01000001.1"/>
</dbReference>
<evidence type="ECO:0000259" key="1">
    <source>
        <dbReference type="PROSITE" id="PS50943"/>
    </source>
</evidence>
<protein>
    <recommendedName>
        <fullName evidence="1">HTH cro/C1-type domain-containing protein</fullName>
    </recommendedName>
</protein>
<dbReference type="CDD" id="cd00093">
    <property type="entry name" value="HTH_XRE"/>
    <property type="match status" value="1"/>
</dbReference>
<dbReference type="AlphaFoldDB" id="A0A315G1P3"/>
<dbReference type="GO" id="GO:0003677">
    <property type="term" value="F:DNA binding"/>
    <property type="evidence" value="ECO:0007669"/>
    <property type="project" value="InterPro"/>
</dbReference>
<dbReference type="SMART" id="SM00530">
    <property type="entry name" value="HTH_XRE"/>
    <property type="match status" value="1"/>
</dbReference>
<dbReference type="Pfam" id="PF13560">
    <property type="entry name" value="HTH_31"/>
    <property type="match status" value="1"/>
</dbReference>
<organism evidence="2 3">
    <name type="scientific">Limnohabitans curvus</name>
    <dbReference type="NCBI Taxonomy" id="323423"/>
    <lineage>
        <taxon>Bacteria</taxon>
        <taxon>Pseudomonadati</taxon>
        <taxon>Pseudomonadota</taxon>
        <taxon>Betaproteobacteria</taxon>
        <taxon>Burkholderiales</taxon>
        <taxon>Comamonadaceae</taxon>
        <taxon>Limnohabitans</taxon>
    </lineage>
</organism>
<gene>
    <name evidence="2" type="ORF">B9Z44_08660</name>
</gene>
<sequence>MKITQAEVLSPAQSLQAQQIGGALVRLRAARGVKQADAALRAGISRNTAYRLEHGDPGLAMGQVLRYLDAIAPGVTLLQLLLESDPSLAVLAQKEQTQRVRGMSAADIDALNF</sequence>
<dbReference type="InterPro" id="IPR001387">
    <property type="entry name" value="Cro/C1-type_HTH"/>
</dbReference>
<evidence type="ECO:0000313" key="3">
    <source>
        <dbReference type="Proteomes" id="UP000251341"/>
    </source>
</evidence>
<dbReference type="Gene3D" id="1.10.260.40">
    <property type="entry name" value="lambda repressor-like DNA-binding domains"/>
    <property type="match status" value="1"/>
</dbReference>
<dbReference type="PROSITE" id="PS50943">
    <property type="entry name" value="HTH_CROC1"/>
    <property type="match status" value="1"/>
</dbReference>
<dbReference type="Proteomes" id="UP000251341">
    <property type="component" value="Unassembled WGS sequence"/>
</dbReference>
<dbReference type="EMBL" id="NESP01000001">
    <property type="protein sequence ID" value="PUE59637.1"/>
    <property type="molecule type" value="Genomic_DNA"/>
</dbReference>
<comment type="caution">
    <text evidence="2">The sequence shown here is derived from an EMBL/GenBank/DDBJ whole genome shotgun (WGS) entry which is preliminary data.</text>
</comment>
<dbReference type="SUPFAM" id="SSF47413">
    <property type="entry name" value="lambda repressor-like DNA-binding domains"/>
    <property type="match status" value="1"/>
</dbReference>
<evidence type="ECO:0000313" key="2">
    <source>
        <dbReference type="EMBL" id="PUE59637.1"/>
    </source>
</evidence>
<name>A0A315G1P3_9BURK</name>